<comment type="subcellular location">
    <subcellularLocation>
        <location evidence="1">Cell membrane</location>
        <topology evidence="1">Multi-pass membrane protein</topology>
    </subcellularLocation>
</comment>
<evidence type="ECO:0000256" key="1">
    <source>
        <dbReference type="ARBA" id="ARBA00004651"/>
    </source>
</evidence>
<dbReference type="EMBL" id="SDPN01000003">
    <property type="protein sequence ID" value="RXZ72725.1"/>
    <property type="molecule type" value="Genomic_DNA"/>
</dbReference>
<dbReference type="RefSeq" id="WP_129519347.1">
    <property type="nucleotide sequence ID" value="NZ_SDPN01000003.1"/>
</dbReference>
<feature type="transmembrane region" description="Helical" evidence="7">
    <location>
        <begin position="152"/>
        <end position="171"/>
    </location>
</feature>
<feature type="transmembrane region" description="Helical" evidence="7">
    <location>
        <begin position="178"/>
        <end position="198"/>
    </location>
</feature>
<keyword evidence="5 7" id="KW-0472">Membrane</keyword>
<feature type="transmembrane region" description="Helical" evidence="7">
    <location>
        <begin position="32"/>
        <end position="56"/>
    </location>
</feature>
<gene>
    <name evidence="8" type="ORF">ESP51_02685</name>
</gene>
<dbReference type="PANTHER" id="PTHR42770:SF16">
    <property type="entry name" value="AMINO ACID PERMEASE"/>
    <property type="match status" value="1"/>
</dbReference>
<evidence type="ECO:0000313" key="8">
    <source>
        <dbReference type="EMBL" id="RXZ72725.1"/>
    </source>
</evidence>
<feature type="transmembrane region" description="Helical" evidence="7">
    <location>
        <begin position="385"/>
        <end position="413"/>
    </location>
</feature>
<feature type="transmembrane region" description="Helical" evidence="7">
    <location>
        <begin position="218"/>
        <end position="241"/>
    </location>
</feature>
<evidence type="ECO:0000256" key="7">
    <source>
        <dbReference type="SAM" id="Phobius"/>
    </source>
</evidence>
<protein>
    <submittedName>
        <fullName evidence="8">APC family permease</fullName>
    </submittedName>
</protein>
<proteinExistence type="predicted"/>
<dbReference type="PANTHER" id="PTHR42770">
    <property type="entry name" value="AMINO ACID TRANSPORTER-RELATED"/>
    <property type="match status" value="1"/>
</dbReference>
<evidence type="ECO:0000256" key="6">
    <source>
        <dbReference type="SAM" id="MobiDB-lite"/>
    </source>
</evidence>
<keyword evidence="9" id="KW-1185">Reference proteome</keyword>
<comment type="caution">
    <text evidence="8">The sequence shown here is derived from an EMBL/GenBank/DDBJ whole genome shotgun (WGS) entry which is preliminary data.</text>
</comment>
<feature type="transmembrane region" description="Helical" evidence="7">
    <location>
        <begin position="253"/>
        <end position="274"/>
    </location>
</feature>
<dbReference type="Pfam" id="PF13520">
    <property type="entry name" value="AA_permease_2"/>
    <property type="match status" value="1"/>
</dbReference>
<feature type="transmembrane region" description="Helical" evidence="7">
    <location>
        <begin position="361"/>
        <end position="379"/>
    </location>
</feature>
<organism evidence="8 9">
    <name type="scientific">Agromyces albus</name>
    <dbReference type="NCBI Taxonomy" id="205332"/>
    <lineage>
        <taxon>Bacteria</taxon>
        <taxon>Bacillati</taxon>
        <taxon>Actinomycetota</taxon>
        <taxon>Actinomycetes</taxon>
        <taxon>Micrococcales</taxon>
        <taxon>Microbacteriaceae</taxon>
        <taxon>Agromyces</taxon>
    </lineage>
</organism>
<dbReference type="InterPro" id="IPR050367">
    <property type="entry name" value="APC_superfamily"/>
</dbReference>
<dbReference type="OrthoDB" id="137613at2"/>
<evidence type="ECO:0000256" key="5">
    <source>
        <dbReference type="ARBA" id="ARBA00023136"/>
    </source>
</evidence>
<keyword evidence="3 7" id="KW-0812">Transmembrane</keyword>
<keyword evidence="4 7" id="KW-1133">Transmembrane helix</keyword>
<evidence type="ECO:0000256" key="4">
    <source>
        <dbReference type="ARBA" id="ARBA00022989"/>
    </source>
</evidence>
<feature type="transmembrane region" description="Helical" evidence="7">
    <location>
        <begin position="68"/>
        <end position="90"/>
    </location>
</feature>
<dbReference type="PIRSF" id="PIRSF006060">
    <property type="entry name" value="AA_transporter"/>
    <property type="match status" value="1"/>
</dbReference>
<dbReference type="InterPro" id="IPR002293">
    <property type="entry name" value="AA/rel_permease1"/>
</dbReference>
<evidence type="ECO:0000256" key="2">
    <source>
        <dbReference type="ARBA" id="ARBA00022475"/>
    </source>
</evidence>
<feature type="compositionally biased region" description="Polar residues" evidence="6">
    <location>
        <begin position="1"/>
        <end position="16"/>
    </location>
</feature>
<dbReference type="Gene3D" id="1.20.1740.10">
    <property type="entry name" value="Amino acid/polyamine transporter I"/>
    <property type="match status" value="1"/>
</dbReference>
<name>A0A4Q2L3I2_9MICO</name>
<keyword evidence="2" id="KW-1003">Cell membrane</keyword>
<dbReference type="GO" id="GO:0022857">
    <property type="term" value="F:transmembrane transporter activity"/>
    <property type="evidence" value="ECO:0007669"/>
    <property type="project" value="InterPro"/>
</dbReference>
<reference evidence="8 9" key="1">
    <citation type="submission" date="2019-01" db="EMBL/GenBank/DDBJ databases">
        <title>Agromyces.</title>
        <authorList>
            <person name="Li J."/>
        </authorList>
    </citation>
    <scope>NUCLEOTIDE SEQUENCE [LARGE SCALE GENOMIC DNA]</scope>
    <source>
        <strain evidence="8 9">DSM 15934</strain>
    </source>
</reference>
<accession>A0A4Q2L3I2</accession>
<feature type="transmembrane region" description="Helical" evidence="7">
    <location>
        <begin position="459"/>
        <end position="482"/>
    </location>
</feature>
<dbReference type="AlphaFoldDB" id="A0A4Q2L3I2"/>
<dbReference type="Proteomes" id="UP000293865">
    <property type="component" value="Unassembled WGS sequence"/>
</dbReference>
<sequence length="504" mass="51816">MTALNQSPGSTGTTGTVDAAARPSNGRTLTGSLGVTAIVFMVVAAASPLTVVGGAAPLGILLGNGVGYPAMFAISAVVLLLFSVGLATMAKHVPKPGAFFTFVGYGLGRPMGLATAYLALLTYTTIQVAVYGYMGYVLQVTFTGLGGPDLPWYLYALAVIGLVGVLGYRHIELSSKVLGVLLVGEILIVLALVVAVVASGGPEGLSLAPFEPANIVSGAPGVGLMFAIAAFIGFEATAIFRDEAKNPSRTIPIATYVAVIGIGVFYTIASWGIVMAWGPSGVVDAAAADPGAMVIITTLNYLGPIGEVVINVLLITSMFACVLSFHNVITRYQHSMSTAGVLPRRLGDVHHRHLSPHTSSIVQTATAVAFTGAFALLGLDPVLAVFTWFSGVATLAIAILMAITSVAVIVYFTRKNRGAASVWHTVIAPALGLAGLVASAIIITAYFPMLVGDVDAEGIPVFGVLSLSLLAFIALVPVAGYVQALVLRARDPQAYERITDAIGG</sequence>
<evidence type="ECO:0000313" key="9">
    <source>
        <dbReference type="Proteomes" id="UP000293865"/>
    </source>
</evidence>
<evidence type="ECO:0000256" key="3">
    <source>
        <dbReference type="ARBA" id="ARBA00022692"/>
    </source>
</evidence>
<feature type="transmembrane region" description="Helical" evidence="7">
    <location>
        <begin position="308"/>
        <end position="329"/>
    </location>
</feature>
<dbReference type="GO" id="GO:0005886">
    <property type="term" value="C:plasma membrane"/>
    <property type="evidence" value="ECO:0007669"/>
    <property type="project" value="UniProtKB-SubCell"/>
</dbReference>
<feature type="region of interest" description="Disordered" evidence="6">
    <location>
        <begin position="1"/>
        <end position="23"/>
    </location>
</feature>
<feature type="transmembrane region" description="Helical" evidence="7">
    <location>
        <begin position="425"/>
        <end position="447"/>
    </location>
</feature>